<proteinExistence type="predicted"/>
<gene>
    <name evidence="3" type="primary">lipO_24</name>
    <name evidence="3" type="ORF">AMURIS_04845</name>
</gene>
<accession>A0A2K4ZNX8</accession>
<evidence type="ECO:0000256" key="2">
    <source>
        <dbReference type="SAM" id="SignalP"/>
    </source>
</evidence>
<dbReference type="AlphaFoldDB" id="A0A2K4ZNX8"/>
<dbReference type="Gene3D" id="3.40.190.10">
    <property type="entry name" value="Periplasmic binding protein-like II"/>
    <property type="match status" value="2"/>
</dbReference>
<dbReference type="Proteomes" id="UP000236311">
    <property type="component" value="Unassembled WGS sequence"/>
</dbReference>
<evidence type="ECO:0000313" key="4">
    <source>
        <dbReference type="Proteomes" id="UP000236311"/>
    </source>
</evidence>
<reference evidence="3 4" key="1">
    <citation type="submission" date="2018-01" db="EMBL/GenBank/DDBJ databases">
        <authorList>
            <person name="Gaut B.S."/>
            <person name="Morton B.R."/>
            <person name="Clegg M.T."/>
            <person name="Duvall M.R."/>
        </authorList>
    </citation>
    <scope>NUCLEOTIDE SEQUENCE [LARGE SCALE GENOMIC DNA]</scope>
    <source>
        <strain evidence="3">GP69</strain>
    </source>
</reference>
<dbReference type="InterPro" id="IPR050490">
    <property type="entry name" value="Bact_solute-bd_prot1"/>
</dbReference>
<dbReference type="EMBL" id="OFSM01000039">
    <property type="protein sequence ID" value="SOY32092.1"/>
    <property type="molecule type" value="Genomic_DNA"/>
</dbReference>
<sequence>MRKKKLFQKTLSILTALTFTATAFVGCGSDAGNQQSSEAGNSVAESNDTGGEDSSDPFAFDSPKDVVFPLKEKLTLTVFVNNPDQSVTSYQDNWVTDWIEEQTNIHLDYKYDLTGDEATQKLNLIMTDPDSMPDFFLRTGWTKAEVLSYGSQGLLLPLEDMLEGMENWTWMNEQSPMRKADLTVGDGHIYTYGGQNECFHCMYQHRMYIYKPWVEKYLGGKNPETTEELYNFLKMVKEDDANGNGIADEVPMSGYIGGWATDPTVWLMNSFTQCVNPLSNTNPTVAGGMVVNNGEIEYAVMKDEYREGLRYMRKLFEEGLLDNQTFLQDSTQFAATMDASEVNKVAVYANGGVENSEFWQQVDGEWQNWEILAPVAGPDGVRYSGRGIQTYFEGCIGVISSTCKYPEIVVALFDFMGSEDAVHHIGGGPKGIGWDYTTEGVSLGGGTPTYETYKIPEDFDYVKDGGLSKTYADYRYTPDAMIQRGTAEYRASLRVEDPDHSTEYWFQQCAELYDQYAPPVETLVPNLAFEGEDAKIVTEGTLTIGGYVSQAQVQFIDGNLDIEKDWDAYIQKLKDMGVEEYIAAYQRGYDAYMAAAEAAGN</sequence>
<feature type="region of interest" description="Disordered" evidence="1">
    <location>
        <begin position="33"/>
        <end position="58"/>
    </location>
</feature>
<evidence type="ECO:0000256" key="1">
    <source>
        <dbReference type="SAM" id="MobiDB-lite"/>
    </source>
</evidence>
<keyword evidence="3" id="KW-0449">Lipoprotein</keyword>
<protein>
    <submittedName>
        <fullName evidence="3">Lipoprotein LipO</fullName>
    </submittedName>
</protein>
<dbReference type="PANTHER" id="PTHR43649:SF12">
    <property type="entry name" value="DIACETYLCHITOBIOSE BINDING PROTEIN DASA"/>
    <property type="match status" value="1"/>
</dbReference>
<dbReference type="RefSeq" id="WP_103242062.1">
    <property type="nucleotide sequence ID" value="NZ_JANJZD010000043.1"/>
</dbReference>
<feature type="compositionally biased region" description="Polar residues" evidence="1">
    <location>
        <begin position="33"/>
        <end position="49"/>
    </location>
</feature>
<dbReference type="PROSITE" id="PS51257">
    <property type="entry name" value="PROKAR_LIPOPROTEIN"/>
    <property type="match status" value="1"/>
</dbReference>
<name>A0A2K4ZNX8_9FIRM</name>
<organism evidence="3 4">
    <name type="scientific">Acetatifactor muris</name>
    <dbReference type="NCBI Taxonomy" id="879566"/>
    <lineage>
        <taxon>Bacteria</taxon>
        <taxon>Bacillati</taxon>
        <taxon>Bacillota</taxon>
        <taxon>Clostridia</taxon>
        <taxon>Lachnospirales</taxon>
        <taxon>Lachnospiraceae</taxon>
        <taxon>Acetatifactor</taxon>
    </lineage>
</organism>
<dbReference type="OrthoDB" id="2491264at2"/>
<dbReference type="PANTHER" id="PTHR43649">
    <property type="entry name" value="ARABINOSE-BINDING PROTEIN-RELATED"/>
    <property type="match status" value="1"/>
</dbReference>
<evidence type="ECO:0000313" key="3">
    <source>
        <dbReference type="EMBL" id="SOY32092.1"/>
    </source>
</evidence>
<dbReference type="SUPFAM" id="SSF53850">
    <property type="entry name" value="Periplasmic binding protein-like II"/>
    <property type="match status" value="1"/>
</dbReference>
<keyword evidence="2" id="KW-0732">Signal</keyword>
<keyword evidence="4" id="KW-1185">Reference proteome</keyword>
<feature type="chain" id="PRO_5014459570" evidence="2">
    <location>
        <begin position="24"/>
        <end position="601"/>
    </location>
</feature>
<feature type="signal peptide" evidence="2">
    <location>
        <begin position="1"/>
        <end position="23"/>
    </location>
</feature>